<feature type="domain" description="Glucan biosynthesis periplasmic MdoG C-terminal" evidence="6">
    <location>
        <begin position="45"/>
        <end position="518"/>
    </location>
</feature>
<dbReference type="PIRSF" id="PIRSF006281">
    <property type="entry name" value="MdoG"/>
    <property type="match status" value="1"/>
</dbReference>
<dbReference type="InterPro" id="IPR014718">
    <property type="entry name" value="GH-type_carb-bd"/>
</dbReference>
<dbReference type="GO" id="GO:0003824">
    <property type="term" value="F:catalytic activity"/>
    <property type="evidence" value="ECO:0007669"/>
    <property type="project" value="InterPro"/>
</dbReference>
<sequence>MTAKLSRRAFTALMLAGLLPRGLAGQAAADAAAQLVPTAGVQGSYASVVMLARARAQSEAKLRSGRLTAPFADLSYDAYRAIRPAPQPLGEAGTGLMFDPLPPGLVFANPVALSVIDGAQTFDLPFDPALFDFDPAFFDADDIARLKDSAPEGDLGYSGVRLRVPLNRPDRLDEVAVFQGASYFRAVARGMVYGLSARGLAIGTAAPEGEEFARFTQIWIEVPERGVQSVVVRALLESASCTGAYEFTISPGETTVMQTRCTLFPRREIQQIGIAPLTSMYFFGPSRRAGVDDFRDAVHDSSGLQMVTGAGRRIWRSLANPQEVQVSAFVDENPKGFGLSQRQREFAYYQDAEARYEKRPTCWVEPVGGWGRGSVILVEIPVRSEFNDNIVAFWRPEAPLQPADQGHEFRYRLHWGAAPPDAAPLGRVQALRSGRAVNAPDRRVLVVDFRKDSAWAEGITVEAFANGAPVSDVSLHHLPDENGLRAAFVHDPDGAEVTEFELTLMGPDGPETETWLYRLDRP</sequence>
<dbReference type="InterPro" id="IPR014438">
    <property type="entry name" value="Glucan_biosyn_MdoG/MdoD"/>
</dbReference>
<dbReference type="Proteomes" id="UP000245680">
    <property type="component" value="Unassembled WGS sequence"/>
</dbReference>
<dbReference type="Gene3D" id="2.70.98.10">
    <property type="match status" value="1"/>
</dbReference>
<dbReference type="PROSITE" id="PS51318">
    <property type="entry name" value="TAT"/>
    <property type="match status" value="1"/>
</dbReference>
<evidence type="ECO:0000256" key="1">
    <source>
        <dbReference type="ARBA" id="ARBA00004418"/>
    </source>
</evidence>
<feature type="chain" id="PRO_5015868527" evidence="5">
    <location>
        <begin position="25"/>
        <end position="522"/>
    </location>
</feature>
<dbReference type="InterPro" id="IPR006311">
    <property type="entry name" value="TAT_signal"/>
</dbReference>
<accession>A0A2V2LCN2</accession>
<dbReference type="InterPro" id="IPR014756">
    <property type="entry name" value="Ig_E-set"/>
</dbReference>
<gene>
    <name evidence="7" type="ORF">DKT77_07510</name>
</gene>
<comment type="similarity">
    <text evidence="3">Belongs to the OpgD/OpgG family.</text>
</comment>
<proteinExistence type="inferred from homology"/>
<keyword evidence="4" id="KW-0574">Periplasm</keyword>
<keyword evidence="8" id="KW-1185">Reference proteome</keyword>
<name>A0A2V2LCN2_9RHOB</name>
<comment type="subcellular location">
    <subcellularLocation>
        <location evidence="1">Periplasm</location>
    </subcellularLocation>
</comment>
<dbReference type="PANTHER" id="PTHR30504:SF2">
    <property type="entry name" value="GLUCANS BIOSYNTHESIS PROTEIN G"/>
    <property type="match status" value="1"/>
</dbReference>
<dbReference type="SUPFAM" id="SSF74650">
    <property type="entry name" value="Galactose mutarotase-like"/>
    <property type="match status" value="1"/>
</dbReference>
<dbReference type="GO" id="GO:0030288">
    <property type="term" value="C:outer membrane-bounded periplasmic space"/>
    <property type="evidence" value="ECO:0007669"/>
    <property type="project" value="TreeGrafter"/>
</dbReference>
<dbReference type="RefSeq" id="WP_109811092.1">
    <property type="nucleotide sequence ID" value="NZ_QGKU01000029.1"/>
</dbReference>
<dbReference type="PANTHER" id="PTHR30504">
    <property type="entry name" value="GLUCANS BIOSYNTHESIS PROTEIN"/>
    <property type="match status" value="1"/>
</dbReference>
<evidence type="ECO:0000256" key="4">
    <source>
        <dbReference type="ARBA" id="ARBA00022764"/>
    </source>
</evidence>
<dbReference type="Pfam" id="PF04349">
    <property type="entry name" value="MdoG"/>
    <property type="match status" value="1"/>
</dbReference>
<feature type="signal peptide" evidence="5">
    <location>
        <begin position="1"/>
        <end position="24"/>
    </location>
</feature>
<reference evidence="7 8" key="1">
    <citation type="submission" date="2018-05" db="EMBL/GenBank/DDBJ databases">
        <title>Rhodobacteraceae gen. nov., sp. nov. isolated from sea water.</title>
        <authorList>
            <person name="Ren Y."/>
        </authorList>
    </citation>
    <scope>NUCLEOTIDE SEQUENCE [LARGE SCALE GENOMIC DNA]</scope>
    <source>
        <strain evidence="7 8">TG-679</strain>
    </source>
</reference>
<dbReference type="InterPro" id="IPR013783">
    <property type="entry name" value="Ig-like_fold"/>
</dbReference>
<evidence type="ECO:0000256" key="5">
    <source>
        <dbReference type="SAM" id="SignalP"/>
    </source>
</evidence>
<evidence type="ECO:0000256" key="2">
    <source>
        <dbReference type="ARBA" id="ARBA00005001"/>
    </source>
</evidence>
<dbReference type="GO" id="GO:0030246">
    <property type="term" value="F:carbohydrate binding"/>
    <property type="evidence" value="ECO:0007669"/>
    <property type="project" value="InterPro"/>
</dbReference>
<evidence type="ECO:0000256" key="3">
    <source>
        <dbReference type="ARBA" id="ARBA00009284"/>
    </source>
</evidence>
<keyword evidence="5" id="KW-0732">Signal</keyword>
<dbReference type="InterPro" id="IPR007444">
    <property type="entry name" value="Glucan_biosyn_MdoG_C"/>
</dbReference>
<dbReference type="GO" id="GO:0051274">
    <property type="term" value="P:beta-glucan biosynthetic process"/>
    <property type="evidence" value="ECO:0007669"/>
    <property type="project" value="TreeGrafter"/>
</dbReference>
<dbReference type="AlphaFoldDB" id="A0A2V2LCN2"/>
<evidence type="ECO:0000259" key="6">
    <source>
        <dbReference type="Pfam" id="PF04349"/>
    </source>
</evidence>
<protein>
    <submittedName>
        <fullName evidence="7">Glucan biosynthesis protein G</fullName>
    </submittedName>
</protein>
<dbReference type="SUPFAM" id="SSF81296">
    <property type="entry name" value="E set domains"/>
    <property type="match status" value="1"/>
</dbReference>
<evidence type="ECO:0000313" key="8">
    <source>
        <dbReference type="Proteomes" id="UP000245680"/>
    </source>
</evidence>
<organism evidence="7 8">
    <name type="scientific">Meridianimarinicoccus roseus</name>
    <dbReference type="NCBI Taxonomy" id="2072018"/>
    <lineage>
        <taxon>Bacteria</taxon>
        <taxon>Pseudomonadati</taxon>
        <taxon>Pseudomonadota</taxon>
        <taxon>Alphaproteobacteria</taxon>
        <taxon>Rhodobacterales</taxon>
        <taxon>Paracoccaceae</taxon>
        <taxon>Meridianimarinicoccus</taxon>
    </lineage>
</organism>
<dbReference type="OrthoDB" id="9777817at2"/>
<evidence type="ECO:0000313" key="7">
    <source>
        <dbReference type="EMBL" id="PWR03300.1"/>
    </source>
</evidence>
<dbReference type="EMBL" id="QGKU01000029">
    <property type="protein sequence ID" value="PWR03300.1"/>
    <property type="molecule type" value="Genomic_DNA"/>
</dbReference>
<dbReference type="UniPathway" id="UPA00637"/>
<dbReference type="Gene3D" id="2.60.40.10">
    <property type="entry name" value="Immunoglobulins"/>
    <property type="match status" value="1"/>
</dbReference>
<dbReference type="InterPro" id="IPR011013">
    <property type="entry name" value="Gal_mutarotase_sf_dom"/>
</dbReference>
<comment type="pathway">
    <text evidence="2">Glycan metabolism; osmoregulated periplasmic glucan (OPG) biosynthesis.</text>
</comment>
<comment type="caution">
    <text evidence="7">The sequence shown here is derived from an EMBL/GenBank/DDBJ whole genome shotgun (WGS) entry which is preliminary data.</text>
</comment>